<proteinExistence type="predicted"/>
<accession>A0A9J5XM13</accession>
<dbReference type="AlphaFoldDB" id="A0A9J5XM13"/>
<evidence type="ECO:0000313" key="1">
    <source>
        <dbReference type="EMBL" id="KAG5589289.1"/>
    </source>
</evidence>
<keyword evidence="2" id="KW-1185">Reference proteome</keyword>
<dbReference type="Proteomes" id="UP000824120">
    <property type="component" value="Chromosome 8"/>
</dbReference>
<reference evidence="1 2" key="1">
    <citation type="submission" date="2020-09" db="EMBL/GenBank/DDBJ databases">
        <title>De no assembly of potato wild relative species, Solanum commersonii.</title>
        <authorList>
            <person name="Cho K."/>
        </authorList>
    </citation>
    <scope>NUCLEOTIDE SEQUENCE [LARGE SCALE GENOMIC DNA]</scope>
    <source>
        <strain evidence="1">LZ3.2</strain>
        <tissue evidence="1">Leaf</tissue>
    </source>
</reference>
<comment type="caution">
    <text evidence="1">The sequence shown here is derived from an EMBL/GenBank/DDBJ whole genome shotgun (WGS) entry which is preliminary data.</text>
</comment>
<organism evidence="1 2">
    <name type="scientific">Solanum commersonii</name>
    <name type="common">Commerson's wild potato</name>
    <name type="synonym">Commerson's nightshade</name>
    <dbReference type="NCBI Taxonomy" id="4109"/>
    <lineage>
        <taxon>Eukaryota</taxon>
        <taxon>Viridiplantae</taxon>
        <taxon>Streptophyta</taxon>
        <taxon>Embryophyta</taxon>
        <taxon>Tracheophyta</taxon>
        <taxon>Spermatophyta</taxon>
        <taxon>Magnoliopsida</taxon>
        <taxon>eudicotyledons</taxon>
        <taxon>Gunneridae</taxon>
        <taxon>Pentapetalae</taxon>
        <taxon>asterids</taxon>
        <taxon>lamiids</taxon>
        <taxon>Solanales</taxon>
        <taxon>Solanaceae</taxon>
        <taxon>Solanoideae</taxon>
        <taxon>Solaneae</taxon>
        <taxon>Solanum</taxon>
    </lineage>
</organism>
<name>A0A9J5XM13_SOLCO</name>
<gene>
    <name evidence="1" type="ORF">H5410_039803</name>
</gene>
<dbReference type="EMBL" id="JACXVP010000008">
    <property type="protein sequence ID" value="KAG5589289.1"/>
    <property type="molecule type" value="Genomic_DNA"/>
</dbReference>
<sequence length="126" mass="14538">MFEIVIKWRKQAWSGCSASSGLFNSVTIMMLEMDCVVTRSEVISKWIEELRGPSSLVSMTELLLYYFVPHPRHITRTLEEYTRKCLSDGGFFGCLFHYHSISPSPVVKIKMVLLITGYIFYSTCYC</sequence>
<protein>
    <submittedName>
        <fullName evidence="1">Uncharacterized protein</fullName>
    </submittedName>
</protein>
<evidence type="ECO:0000313" key="2">
    <source>
        <dbReference type="Proteomes" id="UP000824120"/>
    </source>
</evidence>